<evidence type="ECO:0000256" key="4">
    <source>
        <dbReference type="ARBA" id="ARBA00022452"/>
    </source>
</evidence>
<dbReference type="GO" id="GO:0009279">
    <property type="term" value="C:cell outer membrane"/>
    <property type="evidence" value="ECO:0007669"/>
    <property type="project" value="UniProtKB-SubCell"/>
</dbReference>
<dbReference type="GO" id="GO:0046930">
    <property type="term" value="C:pore complex"/>
    <property type="evidence" value="ECO:0007669"/>
    <property type="project" value="UniProtKB-KW"/>
</dbReference>
<proteinExistence type="predicted"/>
<accession>A0AB39D205</accession>
<dbReference type="GO" id="GO:0006811">
    <property type="term" value="P:monoatomic ion transport"/>
    <property type="evidence" value="ECO:0007669"/>
    <property type="project" value="UniProtKB-KW"/>
</dbReference>
<dbReference type="InterPro" id="IPR002299">
    <property type="entry name" value="Porin_Neis"/>
</dbReference>
<keyword evidence="6 11" id="KW-0732">Signal</keyword>
<evidence type="ECO:0000256" key="9">
    <source>
        <dbReference type="ARBA" id="ARBA00023136"/>
    </source>
</evidence>
<dbReference type="Gene3D" id="2.40.160.10">
    <property type="entry name" value="Porin"/>
    <property type="match status" value="1"/>
</dbReference>
<dbReference type="AlphaFoldDB" id="A0AB39D205"/>
<feature type="chain" id="PRO_5044200327" evidence="11">
    <location>
        <begin position="21"/>
        <end position="363"/>
    </location>
</feature>
<evidence type="ECO:0000256" key="2">
    <source>
        <dbReference type="ARBA" id="ARBA00011233"/>
    </source>
</evidence>
<dbReference type="RefSeq" id="WP_368640288.1">
    <property type="nucleotide sequence ID" value="NZ_CP158254.1"/>
</dbReference>
<feature type="domain" description="Porin" evidence="12">
    <location>
        <begin position="7"/>
        <end position="340"/>
    </location>
</feature>
<dbReference type="InterPro" id="IPR033900">
    <property type="entry name" value="Gram_neg_porin_domain"/>
</dbReference>
<evidence type="ECO:0000256" key="11">
    <source>
        <dbReference type="SAM" id="SignalP"/>
    </source>
</evidence>
<organism evidence="13">
    <name type="scientific">Castellaniella ginsengisoli</name>
    <dbReference type="NCBI Taxonomy" id="546114"/>
    <lineage>
        <taxon>Bacteria</taxon>
        <taxon>Pseudomonadati</taxon>
        <taxon>Pseudomonadota</taxon>
        <taxon>Betaproteobacteria</taxon>
        <taxon>Burkholderiales</taxon>
        <taxon>Alcaligenaceae</taxon>
        <taxon>Castellaniella</taxon>
    </lineage>
</organism>
<name>A0AB39D205_9BURK</name>
<comment type="subcellular location">
    <subcellularLocation>
        <location evidence="1">Cell outer membrane</location>
        <topology evidence="1">Multi-pass membrane protein</topology>
    </subcellularLocation>
</comment>
<evidence type="ECO:0000256" key="8">
    <source>
        <dbReference type="ARBA" id="ARBA00023114"/>
    </source>
</evidence>
<evidence type="ECO:0000256" key="1">
    <source>
        <dbReference type="ARBA" id="ARBA00004571"/>
    </source>
</evidence>
<evidence type="ECO:0000256" key="6">
    <source>
        <dbReference type="ARBA" id="ARBA00022729"/>
    </source>
</evidence>
<sequence length="363" mass="38870">MKKTLLAAALCVGFAGVAQAETSVTLYGILDTGYGYSQVKYDRNDVHGSSTSSGLRDGIFNGSRWGLKGAEDLGDGLRAIFQLEANANLGENSATKHSGFARQTFVGLASDGWGTFTMGRQYNLGNGFTHDVNEGVSFGDMDRAFGAQGSSTRMANSFKYVTPGFSGFKAGIAYGNPETTVARVNGVSASDRSNHLSTALKYESGPLFVAASYDRASSTLDHAITNWAIAGAYDFEVVKLHLAYGQDRYGKLGWANEAKDLYEELIGAYSLGKDFKSSNYYAGLSAPVGAGALVASWSRSSSNLDDADKWGDRAKTQNIYHVNYKYPLSKRTSVYAYGSYGTGIGYVDGMKVKEAGLGLNHKF</sequence>
<feature type="signal peptide" evidence="11">
    <location>
        <begin position="1"/>
        <end position="20"/>
    </location>
</feature>
<keyword evidence="10" id="KW-0998">Cell outer membrane</keyword>
<dbReference type="Pfam" id="PF13609">
    <property type="entry name" value="Porin_4"/>
    <property type="match status" value="1"/>
</dbReference>
<dbReference type="InterPro" id="IPR050298">
    <property type="entry name" value="Gram-neg_bact_OMP"/>
</dbReference>
<gene>
    <name evidence="13" type="ORF">ABRZ04_03005</name>
</gene>
<keyword evidence="7" id="KW-0406">Ion transport</keyword>
<keyword evidence="8" id="KW-0626">Porin</keyword>
<dbReference type="PANTHER" id="PTHR34501">
    <property type="entry name" value="PROTEIN YDDL-RELATED"/>
    <property type="match status" value="1"/>
</dbReference>
<keyword evidence="5" id="KW-0812">Transmembrane</keyword>
<dbReference type="PRINTS" id="PR00184">
    <property type="entry name" value="NEISSPPORIN"/>
</dbReference>
<protein>
    <submittedName>
        <fullName evidence="13">Porin</fullName>
    </submittedName>
</protein>
<comment type="subunit">
    <text evidence="2">Homotrimer.</text>
</comment>
<evidence type="ECO:0000313" key="13">
    <source>
        <dbReference type="EMBL" id="XDJ48045.1"/>
    </source>
</evidence>
<evidence type="ECO:0000259" key="12">
    <source>
        <dbReference type="Pfam" id="PF13609"/>
    </source>
</evidence>
<evidence type="ECO:0000256" key="7">
    <source>
        <dbReference type="ARBA" id="ARBA00023065"/>
    </source>
</evidence>
<dbReference type="GO" id="GO:0015288">
    <property type="term" value="F:porin activity"/>
    <property type="evidence" value="ECO:0007669"/>
    <property type="project" value="UniProtKB-KW"/>
</dbReference>
<dbReference type="CDD" id="cd00342">
    <property type="entry name" value="gram_neg_porins"/>
    <property type="match status" value="1"/>
</dbReference>
<dbReference type="PANTHER" id="PTHR34501:SF9">
    <property type="entry name" value="MAJOR OUTER MEMBRANE PROTEIN P.IA"/>
    <property type="match status" value="1"/>
</dbReference>
<keyword evidence="3" id="KW-0813">Transport</keyword>
<dbReference type="SUPFAM" id="SSF56935">
    <property type="entry name" value="Porins"/>
    <property type="match status" value="1"/>
</dbReference>
<keyword evidence="4" id="KW-1134">Transmembrane beta strand</keyword>
<evidence type="ECO:0000256" key="10">
    <source>
        <dbReference type="ARBA" id="ARBA00023237"/>
    </source>
</evidence>
<evidence type="ECO:0000256" key="3">
    <source>
        <dbReference type="ARBA" id="ARBA00022448"/>
    </source>
</evidence>
<dbReference type="InterPro" id="IPR023614">
    <property type="entry name" value="Porin_dom_sf"/>
</dbReference>
<dbReference type="EMBL" id="CP158254">
    <property type="protein sequence ID" value="XDJ48045.1"/>
    <property type="molecule type" value="Genomic_DNA"/>
</dbReference>
<evidence type="ECO:0000256" key="5">
    <source>
        <dbReference type="ARBA" id="ARBA00022692"/>
    </source>
</evidence>
<keyword evidence="9" id="KW-0472">Membrane</keyword>
<reference evidence="13" key="1">
    <citation type="submission" date="2024-05" db="EMBL/GenBank/DDBJ databases">
        <authorList>
            <person name="Luo Y.-C."/>
            <person name="Nicholds J."/>
            <person name="Mortimer T."/>
            <person name="Maboni G."/>
        </authorList>
    </citation>
    <scope>NUCLEOTIDE SEQUENCE</scope>
    <source>
        <strain evidence="13">151836</strain>
    </source>
</reference>